<dbReference type="InterPro" id="IPR052396">
    <property type="entry name" value="Meiotic_Drive_Suppr_Kinase"/>
</dbReference>
<feature type="compositionally biased region" description="Basic and acidic residues" evidence="6">
    <location>
        <begin position="645"/>
        <end position="667"/>
    </location>
</feature>
<dbReference type="EMBL" id="JARJCM010000001">
    <property type="protein sequence ID" value="KAJ7047837.1"/>
    <property type="molecule type" value="Genomic_DNA"/>
</dbReference>
<evidence type="ECO:0000313" key="9">
    <source>
        <dbReference type="Proteomes" id="UP001218188"/>
    </source>
</evidence>
<dbReference type="SUPFAM" id="SSF56112">
    <property type="entry name" value="Protein kinase-like (PK-like)"/>
    <property type="match status" value="1"/>
</dbReference>
<protein>
    <recommendedName>
        <fullName evidence="7">PARP-type domain-containing protein</fullName>
    </recommendedName>
</protein>
<dbReference type="GO" id="GO:0005634">
    <property type="term" value="C:nucleus"/>
    <property type="evidence" value="ECO:0007669"/>
    <property type="project" value="UniProtKB-SubCell"/>
</dbReference>
<evidence type="ECO:0000256" key="6">
    <source>
        <dbReference type="SAM" id="MobiDB-lite"/>
    </source>
</evidence>
<evidence type="ECO:0000256" key="3">
    <source>
        <dbReference type="ARBA" id="ARBA00022771"/>
    </source>
</evidence>
<evidence type="ECO:0000256" key="4">
    <source>
        <dbReference type="ARBA" id="ARBA00022833"/>
    </source>
</evidence>
<comment type="caution">
    <text evidence="8">The sequence shown here is derived from an EMBL/GenBank/DDBJ whole genome shotgun (WGS) entry which is preliminary data.</text>
</comment>
<sequence>MLYLHPYYRPGAQMSLNLRSCADDKTERNVQVTVVKAFTPFTMSQVLLVNINPPVPDILPAGSTSFVLKVYDPRFLQHRKGTKSSAPHPWTLAAETTAARRRAFGADTFLPTWWPDESDTAGWEQYYFANLQHLFSAELAAYTRLLPLQGKSIPLCHAHGTLILPTPATRMVVPRVLLLSYVPGPNLRAVNPARVAPAVARALVDTVRAFGALGVIHDDLRPDNILLSPTHDEPSRAFVLDFGNAEVQAEQGNEEWEWTLAQNDEPKLVELMLDKLANEDNLDGRKPNNSVLPLLYYHSPMPLTDWNMRSLGDRNAKAENPAMVKNSALPHHPFVVRRLNVPTGTAIPRGHLRFGTLVTIQENTFFAWRHWGCTTAKVISNVKKIYDEASDIDGFEALTEEDKARVANAWAADRVANEDVPYTARAEDAPGPGIKGRKRKFEGSDSEEDWDEDDYNPGSKKDGATYVPKSKKQKVATGEDYELEPAKNTQAAKNADYELARYKVEYALSGRSKCKGFSCGGTLILKDELRLGIAFGMSTQPSLYALSLLPPFVFMLNFPLFLQSGWRHWDCLTAKDISNAKNMHEVSELHGFVNLDGQDQVRIIKAWQDGHITPQTLPILPYNEMVKLDEEVKQEDEISPIPRGEMVKEEPKEEQISSIPHDEQMREEVKLEQEAPILGVVTEDDLS</sequence>
<evidence type="ECO:0000256" key="1">
    <source>
        <dbReference type="ARBA" id="ARBA00004123"/>
    </source>
</evidence>
<proteinExistence type="predicted"/>
<dbReference type="GO" id="GO:0008270">
    <property type="term" value="F:zinc ion binding"/>
    <property type="evidence" value="ECO:0007669"/>
    <property type="project" value="UniProtKB-KW"/>
</dbReference>
<dbReference type="InterPro" id="IPR011009">
    <property type="entry name" value="Kinase-like_dom_sf"/>
</dbReference>
<dbReference type="Gene3D" id="1.10.510.10">
    <property type="entry name" value="Transferase(Phosphotransferase) domain 1"/>
    <property type="match status" value="1"/>
</dbReference>
<dbReference type="SMART" id="SM01336">
    <property type="entry name" value="zf-PARP"/>
    <property type="match status" value="2"/>
</dbReference>
<comment type="subcellular location">
    <subcellularLocation>
        <location evidence="1">Nucleus</location>
    </subcellularLocation>
</comment>
<feature type="region of interest" description="Disordered" evidence="6">
    <location>
        <begin position="421"/>
        <end position="469"/>
    </location>
</feature>
<dbReference type="SUPFAM" id="SSF57716">
    <property type="entry name" value="Glucocorticoid receptor-like (DNA-binding domain)"/>
    <property type="match status" value="2"/>
</dbReference>
<dbReference type="PANTHER" id="PTHR37171:SF1">
    <property type="entry name" value="SERINE_THREONINE-PROTEIN KINASE YRZF-RELATED"/>
    <property type="match status" value="1"/>
</dbReference>
<keyword evidence="4" id="KW-0862">Zinc</keyword>
<dbReference type="AlphaFoldDB" id="A0AAD6TLK7"/>
<feature type="domain" description="PARP-type" evidence="7">
    <location>
        <begin position="502"/>
        <end position="611"/>
    </location>
</feature>
<reference evidence="8" key="1">
    <citation type="submission" date="2023-03" db="EMBL/GenBank/DDBJ databases">
        <title>Massive genome expansion in bonnet fungi (Mycena s.s.) driven by repeated elements and novel gene families across ecological guilds.</title>
        <authorList>
            <consortium name="Lawrence Berkeley National Laboratory"/>
            <person name="Harder C.B."/>
            <person name="Miyauchi S."/>
            <person name="Viragh M."/>
            <person name="Kuo A."/>
            <person name="Thoen E."/>
            <person name="Andreopoulos B."/>
            <person name="Lu D."/>
            <person name="Skrede I."/>
            <person name="Drula E."/>
            <person name="Henrissat B."/>
            <person name="Morin E."/>
            <person name="Kohler A."/>
            <person name="Barry K."/>
            <person name="LaButti K."/>
            <person name="Morin E."/>
            <person name="Salamov A."/>
            <person name="Lipzen A."/>
            <person name="Mereny Z."/>
            <person name="Hegedus B."/>
            <person name="Baldrian P."/>
            <person name="Stursova M."/>
            <person name="Weitz H."/>
            <person name="Taylor A."/>
            <person name="Grigoriev I.V."/>
            <person name="Nagy L.G."/>
            <person name="Martin F."/>
            <person name="Kauserud H."/>
        </authorList>
    </citation>
    <scope>NUCLEOTIDE SEQUENCE</scope>
    <source>
        <strain evidence="8">CBHHK200</strain>
    </source>
</reference>
<evidence type="ECO:0000256" key="2">
    <source>
        <dbReference type="ARBA" id="ARBA00022723"/>
    </source>
</evidence>
<dbReference type="Gene3D" id="3.30.1740.10">
    <property type="entry name" value="Zinc finger, PARP-type"/>
    <property type="match status" value="2"/>
</dbReference>
<keyword evidence="5" id="KW-0539">Nucleus</keyword>
<keyword evidence="9" id="KW-1185">Reference proteome</keyword>
<organism evidence="8 9">
    <name type="scientific">Mycena alexandri</name>
    <dbReference type="NCBI Taxonomy" id="1745969"/>
    <lineage>
        <taxon>Eukaryota</taxon>
        <taxon>Fungi</taxon>
        <taxon>Dikarya</taxon>
        <taxon>Basidiomycota</taxon>
        <taxon>Agaricomycotina</taxon>
        <taxon>Agaricomycetes</taxon>
        <taxon>Agaricomycetidae</taxon>
        <taxon>Agaricales</taxon>
        <taxon>Marasmiineae</taxon>
        <taxon>Mycenaceae</taxon>
        <taxon>Mycena</taxon>
    </lineage>
</organism>
<keyword evidence="2" id="KW-0479">Metal-binding</keyword>
<accession>A0AAD6TLK7</accession>
<dbReference type="PROSITE" id="PS50064">
    <property type="entry name" value="ZF_PARP_2"/>
    <property type="match status" value="2"/>
</dbReference>
<gene>
    <name evidence="8" type="ORF">C8F04DRAFT_1226741</name>
</gene>
<dbReference type="PANTHER" id="PTHR37171">
    <property type="entry name" value="SERINE/THREONINE-PROTEIN KINASE YRZF-RELATED"/>
    <property type="match status" value="1"/>
</dbReference>
<feature type="compositionally biased region" description="Acidic residues" evidence="6">
    <location>
        <begin position="444"/>
        <end position="455"/>
    </location>
</feature>
<name>A0AAD6TLK7_9AGAR</name>
<evidence type="ECO:0000259" key="7">
    <source>
        <dbReference type="PROSITE" id="PS50064"/>
    </source>
</evidence>
<feature type="domain" description="PARP-type" evidence="7">
    <location>
        <begin position="368"/>
        <end position="414"/>
    </location>
</feature>
<feature type="region of interest" description="Disordered" evidence="6">
    <location>
        <begin position="636"/>
        <end position="667"/>
    </location>
</feature>
<evidence type="ECO:0000313" key="8">
    <source>
        <dbReference type="EMBL" id="KAJ7047837.1"/>
    </source>
</evidence>
<keyword evidence="3" id="KW-0863">Zinc-finger</keyword>
<dbReference type="Proteomes" id="UP001218188">
    <property type="component" value="Unassembled WGS sequence"/>
</dbReference>
<dbReference type="InterPro" id="IPR001510">
    <property type="entry name" value="Znf_PARP"/>
</dbReference>
<dbReference type="GO" id="GO:0003677">
    <property type="term" value="F:DNA binding"/>
    <property type="evidence" value="ECO:0007669"/>
    <property type="project" value="InterPro"/>
</dbReference>
<evidence type="ECO:0000256" key="5">
    <source>
        <dbReference type="ARBA" id="ARBA00023242"/>
    </source>
</evidence>
<dbReference type="Pfam" id="PF00645">
    <property type="entry name" value="zf-PARP"/>
    <property type="match status" value="2"/>
</dbReference>
<dbReference type="InterPro" id="IPR036957">
    <property type="entry name" value="Znf_PARP_sf"/>
</dbReference>